<dbReference type="EC" id="4.3.2.10" evidence="9"/>
<evidence type="ECO:0000256" key="8">
    <source>
        <dbReference type="ARBA" id="ARBA00047838"/>
    </source>
</evidence>
<dbReference type="CDD" id="cd04731">
    <property type="entry name" value="HisF"/>
    <property type="match status" value="1"/>
</dbReference>
<dbReference type="Gene3D" id="3.20.20.70">
    <property type="entry name" value="Aldolase class I"/>
    <property type="match status" value="1"/>
</dbReference>
<feature type="active site" evidence="9">
    <location>
        <position position="130"/>
    </location>
</feature>
<dbReference type="InterPro" id="IPR004651">
    <property type="entry name" value="HisF"/>
</dbReference>
<dbReference type="PANTHER" id="PTHR21235:SF2">
    <property type="entry name" value="IMIDAZOLE GLYCEROL PHOSPHATE SYNTHASE HISHF"/>
    <property type="match status" value="1"/>
</dbReference>
<evidence type="ECO:0000313" key="12">
    <source>
        <dbReference type="Proteomes" id="UP001053296"/>
    </source>
</evidence>
<keyword evidence="5 9" id="KW-0368">Histidine biosynthesis</keyword>
<accession>A0ABM7P3G5</accession>
<comment type="pathway">
    <text evidence="1 9">Amino-acid biosynthesis; L-histidine biosynthesis; L-histidine from 5-phospho-alpha-D-ribose 1-diphosphate: step 5/9.</text>
</comment>
<evidence type="ECO:0000256" key="6">
    <source>
        <dbReference type="ARBA" id="ARBA00023239"/>
    </source>
</evidence>
<gene>
    <name evidence="9 11" type="primary">hisF</name>
    <name evidence="11" type="ORF">PSDVSF_06340</name>
</gene>
<dbReference type="InterPro" id="IPR011060">
    <property type="entry name" value="RibuloseP-bd_barrel"/>
</dbReference>
<reference evidence="11" key="1">
    <citation type="journal article" date="2022" name="Arch. Microbiol.">
        <title>Pseudodesulfovibrio sediminis sp. nov., a mesophilic and neutrophilic sulfate-reducing bacterium isolated from sediment of a brackish lake.</title>
        <authorList>
            <person name="Takahashi A."/>
            <person name="Kojima H."/>
            <person name="Watanabe M."/>
            <person name="Fukui M."/>
        </authorList>
    </citation>
    <scope>NUCLEOTIDE SEQUENCE</scope>
    <source>
        <strain evidence="11">SF6</strain>
    </source>
</reference>
<comment type="subcellular location">
    <subcellularLocation>
        <location evidence="9">Cytoplasm</location>
    </subcellularLocation>
</comment>
<name>A0ABM7P3G5_9BACT</name>
<proteinExistence type="inferred from homology"/>
<feature type="active site" evidence="9">
    <location>
        <position position="11"/>
    </location>
</feature>
<protein>
    <recommendedName>
        <fullName evidence="9">Imidazole glycerol phosphate synthase subunit HisF</fullName>
        <ecNumber evidence="9">4.3.2.10</ecNumber>
    </recommendedName>
    <alternativeName>
        <fullName evidence="9">IGP synthase cyclase subunit</fullName>
    </alternativeName>
    <alternativeName>
        <fullName evidence="9">IGP synthase subunit HisF</fullName>
    </alternativeName>
    <alternativeName>
        <fullName evidence="9">ImGP synthase subunit HisF</fullName>
        <shortName evidence="9">IGPS subunit HisF</shortName>
    </alternativeName>
</protein>
<comment type="catalytic activity">
    <reaction evidence="8 9">
        <text>5-[(5-phospho-1-deoxy-D-ribulos-1-ylimino)methylamino]-1-(5-phospho-beta-D-ribosyl)imidazole-4-carboxamide + L-glutamine = D-erythro-1-(imidazol-4-yl)glycerol 3-phosphate + 5-amino-1-(5-phospho-beta-D-ribosyl)imidazole-4-carboxamide + L-glutamate + H(+)</text>
        <dbReference type="Rhea" id="RHEA:24793"/>
        <dbReference type="ChEBI" id="CHEBI:15378"/>
        <dbReference type="ChEBI" id="CHEBI:29985"/>
        <dbReference type="ChEBI" id="CHEBI:58278"/>
        <dbReference type="ChEBI" id="CHEBI:58359"/>
        <dbReference type="ChEBI" id="CHEBI:58475"/>
        <dbReference type="ChEBI" id="CHEBI:58525"/>
        <dbReference type="EC" id="4.3.2.10"/>
    </reaction>
</comment>
<comment type="function">
    <text evidence="7 9">IGPS catalyzes the conversion of PRFAR and glutamine to IGP, AICAR and glutamate. The HisF subunit catalyzes the cyclization activity that produces IGP and AICAR from PRFAR using the ammonia provided by the HisH subunit.</text>
</comment>
<dbReference type="Proteomes" id="UP001053296">
    <property type="component" value="Chromosome"/>
</dbReference>
<evidence type="ECO:0000256" key="4">
    <source>
        <dbReference type="ARBA" id="ARBA00022605"/>
    </source>
</evidence>
<keyword evidence="9" id="KW-0963">Cytoplasm</keyword>
<evidence type="ECO:0000256" key="3">
    <source>
        <dbReference type="ARBA" id="ARBA00011152"/>
    </source>
</evidence>
<keyword evidence="6 9" id="KW-0456">Lyase</keyword>
<comment type="subunit">
    <text evidence="3 9">Heterodimer of HisH and HisF.</text>
</comment>
<dbReference type="InterPro" id="IPR050064">
    <property type="entry name" value="IGPS_HisA/HisF"/>
</dbReference>
<dbReference type="PANTHER" id="PTHR21235">
    <property type="entry name" value="IMIDAZOLE GLYCEROL PHOSPHATE SYNTHASE SUBUNIT HISF/H IGP SYNTHASE SUBUNIT HISF/H"/>
    <property type="match status" value="1"/>
</dbReference>
<evidence type="ECO:0000256" key="5">
    <source>
        <dbReference type="ARBA" id="ARBA00023102"/>
    </source>
</evidence>
<evidence type="ECO:0000256" key="1">
    <source>
        <dbReference type="ARBA" id="ARBA00005091"/>
    </source>
</evidence>
<dbReference type="InterPro" id="IPR006062">
    <property type="entry name" value="His_biosynth"/>
</dbReference>
<evidence type="ECO:0000256" key="2">
    <source>
        <dbReference type="ARBA" id="ARBA00009667"/>
    </source>
</evidence>
<evidence type="ECO:0000256" key="7">
    <source>
        <dbReference type="ARBA" id="ARBA00025475"/>
    </source>
</evidence>
<keyword evidence="4 9" id="KW-0028">Amino-acid biosynthesis</keyword>
<dbReference type="NCBIfam" id="TIGR00735">
    <property type="entry name" value="hisF"/>
    <property type="match status" value="1"/>
</dbReference>
<evidence type="ECO:0000313" key="11">
    <source>
        <dbReference type="EMBL" id="BCS87392.1"/>
    </source>
</evidence>
<dbReference type="SUPFAM" id="SSF51366">
    <property type="entry name" value="Ribulose-phoshate binding barrel"/>
    <property type="match status" value="1"/>
</dbReference>
<evidence type="ECO:0000256" key="9">
    <source>
        <dbReference type="HAMAP-Rule" id="MF_01013"/>
    </source>
</evidence>
<comment type="similarity">
    <text evidence="2 9 10">Belongs to the HisA/HisF family.</text>
</comment>
<dbReference type="HAMAP" id="MF_01013">
    <property type="entry name" value="HisF"/>
    <property type="match status" value="1"/>
</dbReference>
<evidence type="ECO:0000256" key="10">
    <source>
        <dbReference type="RuleBase" id="RU003657"/>
    </source>
</evidence>
<dbReference type="InterPro" id="IPR013785">
    <property type="entry name" value="Aldolase_TIM"/>
</dbReference>
<keyword evidence="12" id="KW-1185">Reference proteome</keyword>
<dbReference type="RefSeq" id="WP_229593617.1">
    <property type="nucleotide sequence ID" value="NZ_AP024485.1"/>
</dbReference>
<organism evidence="11 12">
    <name type="scientific">Pseudodesulfovibrio sediminis</name>
    <dbReference type="NCBI Taxonomy" id="2810563"/>
    <lineage>
        <taxon>Bacteria</taxon>
        <taxon>Pseudomonadati</taxon>
        <taxon>Thermodesulfobacteriota</taxon>
        <taxon>Desulfovibrionia</taxon>
        <taxon>Desulfovibrionales</taxon>
        <taxon>Desulfovibrionaceae</taxon>
    </lineage>
</organism>
<dbReference type="Pfam" id="PF00977">
    <property type="entry name" value="His_biosynth"/>
    <property type="match status" value="1"/>
</dbReference>
<dbReference type="EMBL" id="AP024485">
    <property type="protein sequence ID" value="BCS87392.1"/>
    <property type="molecule type" value="Genomic_DNA"/>
</dbReference>
<sequence length="259" mass="27695">MLSKRVIPCLDVRNGRLTKGIKFEGNVDIGDPVETAKKYYEEGADEIVFYDITASHEARGIFLDVVEKVASQIFIPFSVGGGINSVDDMRDVLVAGAEKVSVNSGAVKNPDIISEGAARFGSQCVVLGMDVKRVDVSEEIPSGFEIVIHGGRKYMGLDALEWAKTGEALGAGEICLNSIDADGVKQGYDLELTRLIAESVTIPVIASGGAGNPQHMVDAVTEGKATAALIASIVHYGEYTIPELKEYMAKKGVQTRSVW</sequence>